<dbReference type="Proteomes" id="UP000188605">
    <property type="component" value="Unassembled WGS sequence"/>
</dbReference>
<accession>A0ACC8XC13</accession>
<sequence>MEEEIILEGVIEDIVYQNKENWYTVCVLDNKGEPISCVGTMPEVYEGENLQVIGIWCTHHIYGKQLKVSTFNKSLPQTVQGIEKYLASGLIKGIGAKTAHKIVARFGTDTLKIIEQEPLKLTQIRGISKDKASKISEAYHSQYEFREVIIGLEEFGINPTYAIKIYKLYKDKTFNIIKSNPYILIEDIIGIGFNKADEIAKKIGIEDNDPNRIKSGILFVLNKFANNGHTYVPKDILNKECQILLNGDKDLIENAFLSLSFDNKIIVKVIDDNTIIFLTYLYYGELNIATKLLSLKNGYNPSKELLPKILNYENEIKTIEHELNIKLVEEQKQAILSSLTNGVTVITGGPGTGKTTTINALLEVLKECDCTFSLAAPTGRAAKRISETTAEQAQTIHRLLEIGYVQDSKKQIFNKDENNPLEVDVLILDEVSMIDVVLMNAVLKALFEGQRLILIGDADQLPSVGAGNVLKDIIQSNQIQTIRLKQIFRQATKSAIINNAHRINKGEYPISNEKDTDFFFMNKSIQQEIQHIIPDLILNRVPKYQRVNALKDIQVLSPMRKGLLGTIELNTILQQILNPSQKHKPEKEYRTTTFRVGDKVMQIKNNYNIPWKIFAKNKMVIDEGVGVFNGDCGIISNINSDVIEVMFEDCKIVDYEFNQLDELELAYAITIHKSQGSEYPVVIIPIHSGPPMLFSRNLLYTAITRAKKMVIGIGLQETMCRMIDNNQEIERYSNLKRHLEIISEQLLC</sequence>
<proteinExistence type="predicted"/>
<protein>
    <submittedName>
        <fullName evidence="1">AAA family ATPase</fullName>
    </submittedName>
</protein>
<keyword evidence="2" id="KW-1185">Reference proteome</keyword>
<gene>
    <name evidence="1" type="ORF">AN396_06770</name>
</gene>
<reference evidence="1" key="1">
    <citation type="submission" date="2016-08" db="EMBL/GenBank/DDBJ databases">
        <authorList>
            <person name="Ngugi D.K."/>
            <person name="Miyake S."/>
            <person name="Stingl U."/>
        </authorList>
    </citation>
    <scope>NUCLEOTIDE SEQUENCE</scope>
    <source>
        <strain evidence="1">SCG-B11WGA-EpuloA1</strain>
    </source>
</reference>
<evidence type="ECO:0000313" key="1">
    <source>
        <dbReference type="EMBL" id="ONI40046.1"/>
    </source>
</evidence>
<organism evidence="1 2">
    <name type="scientific">Candidatus Epulonipiscium fishelsonii</name>
    <dbReference type="NCBI Taxonomy" id="77094"/>
    <lineage>
        <taxon>Bacteria</taxon>
        <taxon>Bacillati</taxon>
        <taxon>Bacillota</taxon>
        <taxon>Clostridia</taxon>
        <taxon>Lachnospirales</taxon>
        <taxon>Lachnospiraceae</taxon>
        <taxon>Candidatus Epulonipiscium</taxon>
    </lineage>
</organism>
<dbReference type="EMBL" id="LJDB01000057">
    <property type="protein sequence ID" value="ONI40046.1"/>
    <property type="molecule type" value="Genomic_DNA"/>
</dbReference>
<comment type="caution">
    <text evidence="1">The sequence shown here is derived from an EMBL/GenBank/DDBJ whole genome shotgun (WGS) entry which is preliminary data.</text>
</comment>
<name>A0ACC8XC13_9FIRM</name>
<evidence type="ECO:0000313" key="2">
    <source>
        <dbReference type="Proteomes" id="UP000188605"/>
    </source>
</evidence>